<accession>A0A1E7FX54</accession>
<gene>
    <name evidence="1" type="ORF">FRACYDRAFT_232877</name>
</gene>
<dbReference type="Proteomes" id="UP000095751">
    <property type="component" value="Unassembled WGS sequence"/>
</dbReference>
<dbReference type="OrthoDB" id="200415at2759"/>
<sequence>MDIGMARSYNEHTTQLMAHYLGMNFNYAWGLELSLLNLHLGIKMTKKKCAITDAIIFRDKIGPYFDSKANPVNANGLEKRLCGCMGMLGQIIVNGKEIVIGSIHKIEGFQTEVKEYILVTEMLF</sequence>
<evidence type="ECO:0000313" key="2">
    <source>
        <dbReference type="Proteomes" id="UP000095751"/>
    </source>
</evidence>
<evidence type="ECO:0000313" key="1">
    <source>
        <dbReference type="EMBL" id="OEU22719.1"/>
    </source>
</evidence>
<proteinExistence type="predicted"/>
<dbReference type="InParanoid" id="A0A1E7FX54"/>
<dbReference type="AlphaFoldDB" id="A0A1E7FX54"/>
<reference evidence="1 2" key="1">
    <citation type="submission" date="2016-09" db="EMBL/GenBank/DDBJ databases">
        <title>Extensive genetic diversity and differential bi-allelic expression allows diatom success in the polar Southern Ocean.</title>
        <authorList>
            <consortium name="DOE Joint Genome Institute"/>
            <person name="Mock T."/>
            <person name="Otillar R.P."/>
            <person name="Strauss J."/>
            <person name="Dupont C."/>
            <person name="Frickenhaus S."/>
            <person name="Maumus F."/>
            <person name="Mcmullan M."/>
            <person name="Sanges R."/>
            <person name="Schmutz J."/>
            <person name="Toseland A."/>
            <person name="Valas R."/>
            <person name="Veluchamy A."/>
            <person name="Ward B.J."/>
            <person name="Allen A."/>
            <person name="Barry K."/>
            <person name="Falciatore A."/>
            <person name="Ferrante M."/>
            <person name="Fortunato A.E."/>
            <person name="Gloeckner G."/>
            <person name="Gruber A."/>
            <person name="Hipkin R."/>
            <person name="Janech M."/>
            <person name="Kroth P."/>
            <person name="Leese F."/>
            <person name="Lindquist E."/>
            <person name="Lyon B.R."/>
            <person name="Martin J."/>
            <person name="Mayer C."/>
            <person name="Parker M."/>
            <person name="Quesneville H."/>
            <person name="Raymond J."/>
            <person name="Uhlig C."/>
            <person name="Valentin K.U."/>
            <person name="Worden A.Z."/>
            <person name="Armbrust E.V."/>
            <person name="Bowler C."/>
            <person name="Green B."/>
            <person name="Moulton V."/>
            <person name="Van Oosterhout C."/>
            <person name="Grigoriev I."/>
        </authorList>
    </citation>
    <scope>NUCLEOTIDE SEQUENCE [LARGE SCALE GENOMIC DNA]</scope>
    <source>
        <strain evidence="1 2">CCMP1102</strain>
    </source>
</reference>
<keyword evidence="2" id="KW-1185">Reference proteome</keyword>
<organism evidence="1 2">
    <name type="scientific">Fragilariopsis cylindrus CCMP1102</name>
    <dbReference type="NCBI Taxonomy" id="635003"/>
    <lineage>
        <taxon>Eukaryota</taxon>
        <taxon>Sar</taxon>
        <taxon>Stramenopiles</taxon>
        <taxon>Ochrophyta</taxon>
        <taxon>Bacillariophyta</taxon>
        <taxon>Bacillariophyceae</taxon>
        <taxon>Bacillariophycidae</taxon>
        <taxon>Bacillariales</taxon>
        <taxon>Bacillariaceae</taxon>
        <taxon>Fragilariopsis</taxon>
    </lineage>
</organism>
<dbReference type="KEGG" id="fcy:FRACYDRAFT_232877"/>
<protein>
    <submittedName>
        <fullName evidence="1">Uncharacterized protein</fullName>
    </submittedName>
</protein>
<dbReference type="EMBL" id="KV784353">
    <property type="protein sequence ID" value="OEU22719.1"/>
    <property type="molecule type" value="Genomic_DNA"/>
</dbReference>
<name>A0A1E7FX54_9STRA</name>